<protein>
    <submittedName>
        <fullName evidence="2">Uncharacterized protein</fullName>
    </submittedName>
</protein>
<feature type="compositionally biased region" description="Basic and acidic residues" evidence="1">
    <location>
        <begin position="1"/>
        <end position="11"/>
    </location>
</feature>
<proteinExistence type="predicted"/>
<organism evidence="2">
    <name type="scientific">bioreactor metagenome</name>
    <dbReference type="NCBI Taxonomy" id="1076179"/>
    <lineage>
        <taxon>unclassified sequences</taxon>
        <taxon>metagenomes</taxon>
        <taxon>ecological metagenomes</taxon>
    </lineage>
</organism>
<feature type="region of interest" description="Disordered" evidence="1">
    <location>
        <begin position="1"/>
        <end position="49"/>
    </location>
</feature>
<dbReference type="AlphaFoldDB" id="A0A645BSV3"/>
<sequence>MASQRDDDHCNGQKRRHDQSEGRKGESEEIDFERKVEIINQKPRAHRRENRVVDDTGEGLQRGRENPETAAVAHFQKLAHGHCPGFTVAVAAVAGQSENQSQRGGQTAPEADSEAAVVIHLNHGDYADESHCRFPGRHCHYISARDTPRREKVRHSGDIFLGFARNPHDNHQRHHYNQPVNPMHLSSSSL</sequence>
<gene>
    <name evidence="2" type="ORF">SDC9_115089</name>
</gene>
<dbReference type="EMBL" id="VSSQ01022097">
    <property type="protein sequence ID" value="MPM68158.1"/>
    <property type="molecule type" value="Genomic_DNA"/>
</dbReference>
<evidence type="ECO:0000256" key="1">
    <source>
        <dbReference type="SAM" id="MobiDB-lite"/>
    </source>
</evidence>
<evidence type="ECO:0000313" key="2">
    <source>
        <dbReference type="EMBL" id="MPM68158.1"/>
    </source>
</evidence>
<feature type="region of interest" description="Disordered" evidence="1">
    <location>
        <begin position="165"/>
        <end position="190"/>
    </location>
</feature>
<name>A0A645BSV3_9ZZZZ</name>
<feature type="compositionally biased region" description="Polar residues" evidence="1">
    <location>
        <begin position="178"/>
        <end position="190"/>
    </location>
</feature>
<comment type="caution">
    <text evidence="2">The sequence shown here is derived from an EMBL/GenBank/DDBJ whole genome shotgun (WGS) entry which is preliminary data.</text>
</comment>
<reference evidence="2" key="1">
    <citation type="submission" date="2019-08" db="EMBL/GenBank/DDBJ databases">
        <authorList>
            <person name="Kucharzyk K."/>
            <person name="Murdoch R.W."/>
            <person name="Higgins S."/>
            <person name="Loffler F."/>
        </authorList>
    </citation>
    <scope>NUCLEOTIDE SEQUENCE</scope>
</reference>
<accession>A0A645BSV3</accession>
<feature type="compositionally biased region" description="Basic and acidic residues" evidence="1">
    <location>
        <begin position="18"/>
        <end position="37"/>
    </location>
</feature>